<evidence type="ECO:0000256" key="4">
    <source>
        <dbReference type="ARBA" id="ARBA00022722"/>
    </source>
</evidence>
<keyword evidence="3" id="KW-0548">Nucleotidyltransferase</keyword>
<dbReference type="PANTHER" id="PTHR42648">
    <property type="entry name" value="TRANSPOSASE, PUTATIVE-RELATED"/>
    <property type="match status" value="1"/>
</dbReference>
<evidence type="ECO:0000256" key="15">
    <source>
        <dbReference type="ARBA" id="ARBA00023172"/>
    </source>
</evidence>
<dbReference type="GeneID" id="98119194"/>
<evidence type="ECO:0000256" key="9">
    <source>
        <dbReference type="ARBA" id="ARBA00022884"/>
    </source>
</evidence>
<keyword evidence="7" id="KW-0378">Hydrolase</keyword>
<dbReference type="PANTHER" id="PTHR42648:SF11">
    <property type="entry name" value="TRANSPOSON TY4-P GAG-POL POLYPROTEIN"/>
    <property type="match status" value="1"/>
</dbReference>
<name>A0ABR4MGP7_9PEZI</name>
<keyword evidence="2" id="KW-0815">Transposition</keyword>
<comment type="catalytic activity">
    <reaction evidence="17">
        <text>DNA(n) + a 2'-deoxyribonucleoside 5'-triphosphate = DNA(n+1) + diphosphate</text>
        <dbReference type="Rhea" id="RHEA:22508"/>
        <dbReference type="Rhea" id="RHEA-COMP:17339"/>
        <dbReference type="Rhea" id="RHEA-COMP:17340"/>
        <dbReference type="ChEBI" id="CHEBI:33019"/>
        <dbReference type="ChEBI" id="CHEBI:61560"/>
        <dbReference type="ChEBI" id="CHEBI:173112"/>
        <dbReference type="EC" id="2.7.7.49"/>
    </reaction>
</comment>
<keyword evidence="10" id="KW-0229">DNA integration</keyword>
<dbReference type="Pfam" id="PF07727">
    <property type="entry name" value="RVT_2"/>
    <property type="match status" value="1"/>
</dbReference>
<dbReference type="Pfam" id="PF00665">
    <property type="entry name" value="rve"/>
    <property type="match status" value="1"/>
</dbReference>
<evidence type="ECO:0000313" key="21">
    <source>
        <dbReference type="EMBL" id="KAL2887461.1"/>
    </source>
</evidence>
<evidence type="ECO:0000256" key="10">
    <source>
        <dbReference type="ARBA" id="ARBA00022908"/>
    </source>
</evidence>
<dbReference type="InterPro" id="IPR001584">
    <property type="entry name" value="Integrase_cat-core"/>
</dbReference>
<dbReference type="Gene3D" id="3.30.420.10">
    <property type="entry name" value="Ribonuclease H-like superfamily/Ribonuclease H"/>
    <property type="match status" value="1"/>
</dbReference>
<evidence type="ECO:0000256" key="16">
    <source>
        <dbReference type="ARBA" id="ARBA00023268"/>
    </source>
</evidence>
<sequence>MNRPFLVIASKTGPERIGYPNTHDKCTPCWTANPAKQTYVTASETRTQKLGDRIHADLIGPITPASSEGYRYVLLIIDDAKRHVWTEFLVTKKANSVAEHLLNPIKTRFDGRIRAFHVDGGTEFKSLLKTLEQQGTEVRITPPYSPSSNGLAERWNGIITERARAMIHDSNLPHSFWPFAYSVATYVTNQLPCKANDNMISPYEAVFGIQPSVGHLVAFGAAAYVYIPEEQRVKSQKMAPRIKNGIFVGYQGDTIYWIYLPEENKVISSRSVRFDENIRPSVSNRISLHTTQPGQGGTSSSSLLPSGSLPRPRNSPPIPSERLAQTSSPPISSAPLAQTPSPLIPLAPLAPTPSALTPPVDPLGVMETPEDFDSVLNDIAAGISVQAIREQRNLAYQSRQAAETAAHAAQAAAKAALTASNATENSIIANEQANRAAAKAQTSVDQAVETARFIDARAAEQLLAIERASRATQVDVTIEEPPSPPCPAVHPERIEHYSDETHGVVLRRSQRLAEQDQWRSEQQLISDTPESPLPDPMDMSNFAFALSTISSDPNTYRQAMKTDNSTLWQEACDQEMKVHLKIPTFSYRILPPGRRPCRRDGYSERKILPGNRSALKHDGADTLRTILAIATIHKWKIWQADVTTAFLHGKLDPSENIYVRLPDGYRKQTKDGDELVAKLQRALYGLRHAPRRWFESLENLLLSLGFFSLNSDPCAFISSGCIILVHVDDMLFLGPTTERLQEVYDRIHRVYPMKGLEQVSTYLGIQITSKPGETSLRQTKYIHDLLSRFDMLTPTSKARSVPMTSQVFSTISTSVGTPLDDPDTQRYQQIIGSLQWLSCMTRLDITFATSFLARYSNQPTESQMEAVKGIMRYLRATNFRGICYSESANQGLEAYTDAAFGDHLDRKSTSGYLFKLAGSPVSWRTVKQTIQAGSTADAEYIAATLATKQARFLRNLLDELPAREIANLQQPLVLHCDSTNAIANMNRPEITKRSLHIDAAYHFVHDAVQQGWIKPVHVSTQDMAADGLTKALDKVKHAEFTRLLGLTDSQVHKGVSVT</sequence>
<evidence type="ECO:0000256" key="5">
    <source>
        <dbReference type="ARBA" id="ARBA00022723"/>
    </source>
</evidence>
<keyword evidence="6" id="KW-0255">Endonuclease</keyword>
<keyword evidence="12" id="KW-0239">DNA-directed DNA polymerase</keyword>
<reference evidence="21 22" key="1">
    <citation type="submission" date="2020-05" db="EMBL/GenBank/DDBJ databases">
        <title>Ceratocystis lukuohia genome.</title>
        <authorList>
            <person name="Harrington T.C."/>
            <person name="Kim K."/>
            <person name="Mayers C.G."/>
        </authorList>
    </citation>
    <scope>NUCLEOTIDE SEQUENCE [LARGE SCALE GENOMIC DNA]</scope>
    <source>
        <strain evidence="21 22">C4212</strain>
    </source>
</reference>
<proteinExistence type="predicted"/>
<dbReference type="SUPFAM" id="SSF53098">
    <property type="entry name" value="Ribonuclease H-like"/>
    <property type="match status" value="1"/>
</dbReference>
<keyword evidence="22" id="KW-1185">Reference proteome</keyword>
<keyword evidence="12" id="KW-0808">Transferase</keyword>
<evidence type="ECO:0000256" key="17">
    <source>
        <dbReference type="ARBA" id="ARBA00048173"/>
    </source>
</evidence>
<keyword evidence="16" id="KW-0511">Multifunctional enzyme</keyword>
<dbReference type="InterPro" id="IPR057670">
    <property type="entry name" value="SH3_retrovirus"/>
</dbReference>
<evidence type="ECO:0000256" key="18">
    <source>
        <dbReference type="ARBA" id="ARBA00049244"/>
    </source>
</evidence>
<evidence type="ECO:0000256" key="12">
    <source>
        <dbReference type="ARBA" id="ARBA00022932"/>
    </source>
</evidence>
<evidence type="ECO:0000256" key="19">
    <source>
        <dbReference type="SAM" id="MobiDB-lite"/>
    </source>
</evidence>
<keyword evidence="4" id="KW-0540">Nuclease</keyword>
<keyword evidence="5" id="KW-0479">Metal-binding</keyword>
<evidence type="ECO:0000256" key="7">
    <source>
        <dbReference type="ARBA" id="ARBA00022801"/>
    </source>
</evidence>
<protein>
    <submittedName>
        <fullName evidence="21">Retrovirus-related Pol polyprotein from transposon TNT 1-94</fullName>
    </submittedName>
</protein>
<feature type="compositionally biased region" description="Low complexity" evidence="19">
    <location>
        <begin position="290"/>
        <end position="312"/>
    </location>
</feature>
<dbReference type="InterPro" id="IPR036397">
    <property type="entry name" value="RNaseH_sf"/>
</dbReference>
<dbReference type="Pfam" id="PF25597">
    <property type="entry name" value="SH3_retrovirus"/>
    <property type="match status" value="1"/>
</dbReference>
<dbReference type="CDD" id="cd09272">
    <property type="entry name" value="RNase_HI_RT_Ty1"/>
    <property type="match status" value="1"/>
</dbReference>
<feature type="region of interest" description="Disordered" evidence="19">
    <location>
        <begin position="283"/>
        <end position="350"/>
    </location>
</feature>
<dbReference type="RefSeq" id="XP_070858641.1">
    <property type="nucleotide sequence ID" value="XM_071003141.1"/>
</dbReference>
<evidence type="ECO:0000256" key="1">
    <source>
        <dbReference type="ARBA" id="ARBA00004173"/>
    </source>
</evidence>
<evidence type="ECO:0000259" key="20">
    <source>
        <dbReference type="PROSITE" id="PS50994"/>
    </source>
</evidence>
<dbReference type="Proteomes" id="UP001610728">
    <property type="component" value="Unassembled WGS sequence"/>
</dbReference>
<keyword evidence="15" id="KW-0233">DNA recombination</keyword>
<evidence type="ECO:0000256" key="13">
    <source>
        <dbReference type="ARBA" id="ARBA00023125"/>
    </source>
</evidence>
<dbReference type="SUPFAM" id="SSF56672">
    <property type="entry name" value="DNA/RNA polymerases"/>
    <property type="match status" value="1"/>
</dbReference>
<evidence type="ECO:0000256" key="14">
    <source>
        <dbReference type="ARBA" id="ARBA00023128"/>
    </source>
</evidence>
<keyword evidence="11" id="KW-0695">RNA-directed DNA polymerase</keyword>
<organism evidence="21 22">
    <name type="scientific">Ceratocystis lukuohia</name>
    <dbReference type="NCBI Taxonomy" id="2019550"/>
    <lineage>
        <taxon>Eukaryota</taxon>
        <taxon>Fungi</taxon>
        <taxon>Dikarya</taxon>
        <taxon>Ascomycota</taxon>
        <taxon>Pezizomycotina</taxon>
        <taxon>Sordariomycetes</taxon>
        <taxon>Hypocreomycetidae</taxon>
        <taxon>Microascales</taxon>
        <taxon>Ceratocystidaceae</taxon>
        <taxon>Ceratocystis</taxon>
    </lineage>
</organism>
<evidence type="ECO:0000313" key="22">
    <source>
        <dbReference type="Proteomes" id="UP001610728"/>
    </source>
</evidence>
<keyword evidence="9" id="KW-0694">RNA-binding</keyword>
<evidence type="ECO:0000256" key="6">
    <source>
        <dbReference type="ARBA" id="ARBA00022759"/>
    </source>
</evidence>
<dbReference type="InterPro" id="IPR013103">
    <property type="entry name" value="RVT_2"/>
</dbReference>
<comment type="catalytic activity">
    <reaction evidence="18">
        <text>DNA(n) + a 2'-deoxyribonucleoside 5'-triphosphate = DNA(n+1) + diphosphate</text>
        <dbReference type="Rhea" id="RHEA:22508"/>
        <dbReference type="Rhea" id="RHEA-COMP:17339"/>
        <dbReference type="Rhea" id="RHEA-COMP:17340"/>
        <dbReference type="ChEBI" id="CHEBI:33019"/>
        <dbReference type="ChEBI" id="CHEBI:61560"/>
        <dbReference type="ChEBI" id="CHEBI:173112"/>
        <dbReference type="EC" id="2.7.7.7"/>
    </reaction>
</comment>
<gene>
    <name evidence="21" type="ORF">HOO65_050582</name>
</gene>
<dbReference type="PROSITE" id="PS50994">
    <property type="entry name" value="INTEGRASE"/>
    <property type="match status" value="1"/>
</dbReference>
<accession>A0ABR4MGP7</accession>
<dbReference type="InterPro" id="IPR012337">
    <property type="entry name" value="RNaseH-like_sf"/>
</dbReference>
<evidence type="ECO:0000256" key="3">
    <source>
        <dbReference type="ARBA" id="ARBA00022695"/>
    </source>
</evidence>
<dbReference type="EMBL" id="JABSNW010000005">
    <property type="protein sequence ID" value="KAL2887461.1"/>
    <property type="molecule type" value="Genomic_DNA"/>
</dbReference>
<comment type="subcellular location">
    <subcellularLocation>
        <location evidence="1">Mitochondrion</location>
    </subcellularLocation>
</comment>
<dbReference type="InterPro" id="IPR039537">
    <property type="entry name" value="Retrotran_Ty1/copia-like"/>
</dbReference>
<evidence type="ECO:0000256" key="2">
    <source>
        <dbReference type="ARBA" id="ARBA00022578"/>
    </source>
</evidence>
<evidence type="ECO:0000256" key="8">
    <source>
        <dbReference type="ARBA" id="ARBA00022842"/>
    </source>
</evidence>
<dbReference type="InterPro" id="IPR043502">
    <property type="entry name" value="DNA/RNA_pol_sf"/>
</dbReference>
<comment type="caution">
    <text evidence="21">The sequence shown here is derived from an EMBL/GenBank/DDBJ whole genome shotgun (WGS) entry which is preliminary data.</text>
</comment>
<evidence type="ECO:0000256" key="11">
    <source>
        <dbReference type="ARBA" id="ARBA00022918"/>
    </source>
</evidence>
<feature type="domain" description="Integrase catalytic" evidence="20">
    <location>
        <begin position="45"/>
        <end position="210"/>
    </location>
</feature>
<keyword evidence="14" id="KW-0496">Mitochondrion</keyword>
<keyword evidence="13" id="KW-0238">DNA-binding</keyword>
<feature type="compositionally biased region" description="Polar residues" evidence="19">
    <location>
        <begin position="323"/>
        <end position="338"/>
    </location>
</feature>
<keyword evidence="8" id="KW-0460">Magnesium</keyword>